<dbReference type="Gene3D" id="3.30.565.10">
    <property type="entry name" value="Histidine kinase-like ATPase, C-terminal domain"/>
    <property type="match status" value="1"/>
</dbReference>
<dbReference type="InterPro" id="IPR003594">
    <property type="entry name" value="HATPase_dom"/>
</dbReference>
<name>A0A1D8AX14_9BACT</name>
<dbReference type="Pfam" id="PF08447">
    <property type="entry name" value="PAS_3"/>
    <property type="match status" value="1"/>
</dbReference>
<dbReference type="InterPro" id="IPR036097">
    <property type="entry name" value="HisK_dim/P_sf"/>
</dbReference>
<organism evidence="10 11">
    <name type="scientific">Lacunisphaera limnophila</name>
    <dbReference type="NCBI Taxonomy" id="1838286"/>
    <lineage>
        <taxon>Bacteria</taxon>
        <taxon>Pseudomonadati</taxon>
        <taxon>Verrucomicrobiota</taxon>
        <taxon>Opitutia</taxon>
        <taxon>Opitutales</taxon>
        <taxon>Opitutaceae</taxon>
        <taxon>Lacunisphaera</taxon>
    </lineage>
</organism>
<dbReference type="SMART" id="SM00387">
    <property type="entry name" value="HATPase_c"/>
    <property type="match status" value="1"/>
</dbReference>
<dbReference type="InterPro" id="IPR000700">
    <property type="entry name" value="PAS-assoc_C"/>
</dbReference>
<dbReference type="PRINTS" id="PR00344">
    <property type="entry name" value="BCTRLSENSOR"/>
</dbReference>
<dbReference type="SUPFAM" id="SSF55874">
    <property type="entry name" value="ATPase domain of HSP90 chaperone/DNA topoisomerase II/histidine kinase"/>
    <property type="match status" value="1"/>
</dbReference>
<dbReference type="PANTHER" id="PTHR43065">
    <property type="entry name" value="SENSOR HISTIDINE KINASE"/>
    <property type="match status" value="1"/>
</dbReference>
<keyword evidence="3 4" id="KW-0597">Phosphoprotein</keyword>
<dbReference type="InterPro" id="IPR000014">
    <property type="entry name" value="PAS"/>
</dbReference>
<dbReference type="Gene3D" id="3.30.450.20">
    <property type="entry name" value="PAS domain"/>
    <property type="match status" value="3"/>
</dbReference>
<dbReference type="Pfam" id="PF02518">
    <property type="entry name" value="HATPase_c"/>
    <property type="match status" value="1"/>
</dbReference>
<dbReference type="Gene3D" id="1.10.287.130">
    <property type="match status" value="1"/>
</dbReference>
<sequence length="892" mass="96982">MARRPHTLTPVHHPSTPSVARTGHGPGAVLVLAADGRIELASASACAIWQAKPEELAGDYFPQLFDFDVTSRESRWVQAQWEVLLAATADRPITLKLQPKEAAAYDVTVRIEKSGETPARYLAFISLPLPPADPADHFLTQLNDRGPLGFFDLNFQRQEIYYSPMWKRLLGYADTDLPNTYETWLNLIHPDDSSAAPDRQGRAGSTGLRPFSHEFRMKHAHGHYVWLQCVGLQQHGPNGSLQRVIGAHLDASDRKDFEESGLRAEERLTQLGDRGRAGLFDLDFAAGLYWLSPGFKALLGYADGELPDTLESVLRSLPMDETLGGAPAYFLAQHPDQVSYFDVIRLRHREDRDVLVHAGIVRQISRKRELQRVLGFVVPLPGPRPAGEAEPTLPLGHLTVLLAELQEGVLFTDATGHVLHLNAKAERLLGRTLAQCLGQESGEIFRLVHRQSGEPGESPVHKALTTGEPVTLNAEFALDTGAAAPRPIAFSARAVIDAAGVPVGGVIVFRDPAEMSLTPEELLRANRFDSLGQLAGGIAHDFNNLLTTILGGVSLAKENHDYTALENSERACLAAKALSKQLLTYSKGGTAVRQVVKPADVLADSLRLAAAGSTVKVELAVAPGTGTICVDRAQILQVFQNLVINAIQAMPTGQGQIWVTAANVALAEAEVPALAPGVYVKVEVRDNGSGIKPEHLERIFDPFFTTKKSGTGLGLATVLSIVKRHGGQMGVDSELGVGTAFSVFLPVADAPEEVVARRAPAFNVATRTGRILFMDDDPQISELTRGMLESLEYKCDLASHGAEAVQLYKRYLNIGRPYDAVIMDLTIIGGMGGEQTFKLLREMHPEVRAIIASGYDNDDMARQYRDMGFLGYLTKPYRVGDLGRILKIVLGS</sequence>
<dbReference type="SMART" id="SM00448">
    <property type="entry name" value="REC"/>
    <property type="match status" value="1"/>
</dbReference>
<dbReference type="AlphaFoldDB" id="A0A1D8AX14"/>
<dbReference type="NCBIfam" id="TIGR00229">
    <property type="entry name" value="sensory_box"/>
    <property type="match status" value="1"/>
</dbReference>
<dbReference type="CDD" id="cd00130">
    <property type="entry name" value="PAS"/>
    <property type="match status" value="2"/>
</dbReference>
<gene>
    <name evidence="10" type="ORF">Verru16b_02497</name>
</gene>
<dbReference type="SMART" id="SM00388">
    <property type="entry name" value="HisKA"/>
    <property type="match status" value="1"/>
</dbReference>
<dbReference type="EC" id="2.7.13.3" evidence="2"/>
<dbReference type="CDD" id="cd00156">
    <property type="entry name" value="REC"/>
    <property type="match status" value="1"/>
</dbReference>
<evidence type="ECO:0000259" key="8">
    <source>
        <dbReference type="PROSITE" id="PS50112"/>
    </source>
</evidence>
<feature type="region of interest" description="Disordered" evidence="5">
    <location>
        <begin position="1"/>
        <end position="22"/>
    </location>
</feature>
<dbReference type="GO" id="GO:0000155">
    <property type="term" value="F:phosphorelay sensor kinase activity"/>
    <property type="evidence" value="ECO:0007669"/>
    <property type="project" value="InterPro"/>
</dbReference>
<dbReference type="PROSITE" id="PS50113">
    <property type="entry name" value="PAC"/>
    <property type="match status" value="1"/>
</dbReference>
<evidence type="ECO:0000259" key="6">
    <source>
        <dbReference type="PROSITE" id="PS50109"/>
    </source>
</evidence>
<feature type="domain" description="Response regulatory" evidence="7">
    <location>
        <begin position="770"/>
        <end position="890"/>
    </location>
</feature>
<evidence type="ECO:0000256" key="5">
    <source>
        <dbReference type="SAM" id="MobiDB-lite"/>
    </source>
</evidence>
<dbReference type="SUPFAM" id="SSF47384">
    <property type="entry name" value="Homodimeric domain of signal transducing histidine kinase"/>
    <property type="match status" value="1"/>
</dbReference>
<dbReference type="SMART" id="SM00091">
    <property type="entry name" value="PAS"/>
    <property type="match status" value="4"/>
</dbReference>
<accession>A0A1D8AX14</accession>
<evidence type="ECO:0000259" key="7">
    <source>
        <dbReference type="PROSITE" id="PS50110"/>
    </source>
</evidence>
<dbReference type="InterPro" id="IPR003661">
    <property type="entry name" value="HisK_dim/P_dom"/>
</dbReference>
<evidence type="ECO:0000313" key="11">
    <source>
        <dbReference type="Proteomes" id="UP000095228"/>
    </source>
</evidence>
<dbReference type="KEGG" id="obg:Verru16b_02497"/>
<dbReference type="Pfam" id="PF08448">
    <property type="entry name" value="PAS_4"/>
    <property type="match status" value="1"/>
</dbReference>
<protein>
    <recommendedName>
        <fullName evidence="2">histidine kinase</fullName>
        <ecNumber evidence="2">2.7.13.3</ecNumber>
    </recommendedName>
</protein>
<comment type="catalytic activity">
    <reaction evidence="1">
        <text>ATP + protein L-histidine = ADP + protein N-phospho-L-histidine.</text>
        <dbReference type="EC" id="2.7.13.3"/>
    </reaction>
</comment>
<feature type="domain" description="PAS" evidence="8">
    <location>
        <begin position="401"/>
        <end position="467"/>
    </location>
</feature>
<feature type="modified residue" description="4-aspartylphosphate" evidence="4">
    <location>
        <position position="824"/>
    </location>
</feature>
<dbReference type="InterPro" id="IPR035965">
    <property type="entry name" value="PAS-like_dom_sf"/>
</dbReference>
<dbReference type="InterPro" id="IPR001789">
    <property type="entry name" value="Sig_transdc_resp-reg_receiver"/>
</dbReference>
<dbReference type="PATRIC" id="fig|1838286.3.peg.2508"/>
<proteinExistence type="predicted"/>
<evidence type="ECO:0000256" key="3">
    <source>
        <dbReference type="ARBA" id="ARBA00022553"/>
    </source>
</evidence>
<dbReference type="SUPFAM" id="SSF52172">
    <property type="entry name" value="CheY-like"/>
    <property type="match status" value="1"/>
</dbReference>
<dbReference type="InterPro" id="IPR004358">
    <property type="entry name" value="Sig_transdc_His_kin-like_C"/>
</dbReference>
<dbReference type="Gene3D" id="3.40.50.2300">
    <property type="match status" value="1"/>
</dbReference>
<dbReference type="PROSITE" id="PS50110">
    <property type="entry name" value="RESPONSE_REGULATORY"/>
    <property type="match status" value="1"/>
</dbReference>
<reference evidence="10 11" key="1">
    <citation type="submission" date="2016-06" db="EMBL/GenBank/DDBJ databases">
        <title>Three novel species with peptidoglycan cell walls form the new genus Lacunisphaera gen. nov. in the family Opitutaceae of the verrucomicrobial subdivision 4.</title>
        <authorList>
            <person name="Rast P."/>
            <person name="Gloeckner I."/>
            <person name="Jogler M."/>
            <person name="Boedeker C."/>
            <person name="Jeske O."/>
            <person name="Wiegand S."/>
            <person name="Reinhardt R."/>
            <person name="Schumann P."/>
            <person name="Rohde M."/>
            <person name="Spring S."/>
            <person name="Gloeckner F.O."/>
            <person name="Jogler C."/>
        </authorList>
    </citation>
    <scope>NUCLEOTIDE SEQUENCE [LARGE SCALE GENOMIC DNA]</scope>
    <source>
        <strain evidence="10 11">IG16b</strain>
    </source>
</reference>
<evidence type="ECO:0000313" key="10">
    <source>
        <dbReference type="EMBL" id="AOS45416.1"/>
    </source>
</evidence>
<keyword evidence="11" id="KW-1185">Reference proteome</keyword>
<dbReference type="InterPro" id="IPR013656">
    <property type="entry name" value="PAS_4"/>
</dbReference>
<dbReference type="InterPro" id="IPR005467">
    <property type="entry name" value="His_kinase_dom"/>
</dbReference>
<evidence type="ECO:0000256" key="4">
    <source>
        <dbReference type="PROSITE-ProRule" id="PRU00169"/>
    </source>
</evidence>
<feature type="domain" description="PAC" evidence="9">
    <location>
        <begin position="211"/>
        <end position="263"/>
    </location>
</feature>
<dbReference type="InterPro" id="IPR011006">
    <property type="entry name" value="CheY-like_superfamily"/>
</dbReference>
<dbReference type="Pfam" id="PF00072">
    <property type="entry name" value="Response_reg"/>
    <property type="match status" value="1"/>
</dbReference>
<dbReference type="STRING" id="1838286.Verru16b_02497"/>
<dbReference type="EMBL" id="CP016094">
    <property type="protein sequence ID" value="AOS45416.1"/>
    <property type="molecule type" value="Genomic_DNA"/>
</dbReference>
<dbReference type="PANTHER" id="PTHR43065:SF42">
    <property type="entry name" value="TWO-COMPONENT SENSOR PPRA"/>
    <property type="match status" value="1"/>
</dbReference>
<dbReference type="InterPro" id="IPR036890">
    <property type="entry name" value="HATPase_C_sf"/>
</dbReference>
<dbReference type="Proteomes" id="UP000095228">
    <property type="component" value="Chromosome"/>
</dbReference>
<evidence type="ECO:0000256" key="1">
    <source>
        <dbReference type="ARBA" id="ARBA00000085"/>
    </source>
</evidence>
<dbReference type="PROSITE" id="PS50109">
    <property type="entry name" value="HIS_KIN"/>
    <property type="match status" value="1"/>
</dbReference>
<dbReference type="InterPro" id="IPR013655">
    <property type="entry name" value="PAS_fold_3"/>
</dbReference>
<evidence type="ECO:0000256" key="2">
    <source>
        <dbReference type="ARBA" id="ARBA00012438"/>
    </source>
</evidence>
<dbReference type="PROSITE" id="PS50112">
    <property type="entry name" value="PAS"/>
    <property type="match status" value="1"/>
</dbReference>
<feature type="domain" description="Histidine kinase" evidence="6">
    <location>
        <begin position="537"/>
        <end position="749"/>
    </location>
</feature>
<dbReference type="CDD" id="cd00082">
    <property type="entry name" value="HisKA"/>
    <property type="match status" value="1"/>
</dbReference>
<evidence type="ECO:0000259" key="9">
    <source>
        <dbReference type="PROSITE" id="PS50113"/>
    </source>
</evidence>
<dbReference type="SUPFAM" id="SSF55785">
    <property type="entry name" value="PYP-like sensor domain (PAS domain)"/>
    <property type="match status" value="2"/>
</dbReference>